<protein>
    <submittedName>
        <fullName evidence="2">Carboxymuconolactone decarboxylase family protein</fullName>
    </submittedName>
</protein>
<keyword evidence="3" id="KW-1185">Reference proteome</keyword>
<dbReference type="PANTHER" id="PTHR34846">
    <property type="entry name" value="4-CARBOXYMUCONOLACTONE DECARBOXYLASE FAMILY PROTEIN (AFU_ORTHOLOGUE AFUA_6G11590)"/>
    <property type="match status" value="1"/>
</dbReference>
<evidence type="ECO:0000313" key="2">
    <source>
        <dbReference type="EMBL" id="TDD62249.1"/>
    </source>
</evidence>
<dbReference type="Gene3D" id="1.20.1290.10">
    <property type="entry name" value="AhpD-like"/>
    <property type="match status" value="1"/>
</dbReference>
<name>A0A4R4ZW07_9ACTN</name>
<dbReference type="NCBIfam" id="TIGR00778">
    <property type="entry name" value="ahpD_dom"/>
    <property type="match status" value="1"/>
</dbReference>
<dbReference type="SUPFAM" id="SSF69118">
    <property type="entry name" value="AhpD-like"/>
    <property type="match status" value="1"/>
</dbReference>
<feature type="domain" description="Carboxymuconolactone decarboxylase-like" evidence="1">
    <location>
        <begin position="11"/>
        <end position="92"/>
    </location>
</feature>
<reference evidence="2 3" key="1">
    <citation type="submission" date="2019-03" db="EMBL/GenBank/DDBJ databases">
        <title>Draft genome sequences of novel Actinobacteria.</title>
        <authorList>
            <person name="Sahin N."/>
            <person name="Ay H."/>
            <person name="Saygin H."/>
        </authorList>
    </citation>
    <scope>NUCLEOTIDE SEQUENCE [LARGE SCALE GENOMIC DNA]</scope>
    <source>
        <strain evidence="2 3">H3C3</strain>
    </source>
</reference>
<evidence type="ECO:0000313" key="3">
    <source>
        <dbReference type="Proteomes" id="UP000294513"/>
    </source>
</evidence>
<dbReference type="GO" id="GO:0051920">
    <property type="term" value="F:peroxiredoxin activity"/>
    <property type="evidence" value="ECO:0007669"/>
    <property type="project" value="InterPro"/>
</dbReference>
<dbReference type="InterPro" id="IPR003779">
    <property type="entry name" value="CMD-like"/>
</dbReference>
<evidence type="ECO:0000259" key="1">
    <source>
        <dbReference type="Pfam" id="PF02627"/>
    </source>
</evidence>
<dbReference type="InterPro" id="IPR029032">
    <property type="entry name" value="AhpD-like"/>
</dbReference>
<organism evidence="2 3">
    <name type="scientific">Actinomadura rubrisoli</name>
    <dbReference type="NCBI Taxonomy" id="2530368"/>
    <lineage>
        <taxon>Bacteria</taxon>
        <taxon>Bacillati</taxon>
        <taxon>Actinomycetota</taxon>
        <taxon>Actinomycetes</taxon>
        <taxon>Streptosporangiales</taxon>
        <taxon>Thermomonosporaceae</taxon>
        <taxon>Actinomadura</taxon>
    </lineage>
</organism>
<dbReference type="Proteomes" id="UP000294513">
    <property type="component" value="Unassembled WGS sequence"/>
</dbReference>
<gene>
    <name evidence="2" type="ORF">E1298_44825</name>
</gene>
<dbReference type="InterPro" id="IPR004675">
    <property type="entry name" value="AhpD_core"/>
</dbReference>
<dbReference type="OrthoDB" id="331146at2"/>
<dbReference type="Pfam" id="PF02627">
    <property type="entry name" value="CMD"/>
    <property type="match status" value="1"/>
</dbReference>
<comment type="caution">
    <text evidence="2">The sequence shown here is derived from an EMBL/GenBank/DDBJ whole genome shotgun (WGS) entry which is preliminary data.</text>
</comment>
<accession>A0A4R4ZW07</accession>
<dbReference type="RefSeq" id="WP_131903467.1">
    <property type="nucleotide sequence ID" value="NZ_SMKU01000537.1"/>
</dbReference>
<sequence>MARMLLQEASPEVYKGFIDIALLIRKGPLDPSVQELIKIRASQLNGCAFCVDVHTRDARKLGEPEERMYHLTIWRESHLYSEPERAALAYTEAVTRREPVSDELWETLRKHFPDERELGDLVALVSLINALNLFGVPLKLRPPVRD</sequence>
<dbReference type="AlphaFoldDB" id="A0A4R4ZW07"/>
<proteinExistence type="predicted"/>
<dbReference type="EMBL" id="SMKU01000537">
    <property type="protein sequence ID" value="TDD62249.1"/>
    <property type="molecule type" value="Genomic_DNA"/>
</dbReference>
<dbReference type="PANTHER" id="PTHR34846:SF10">
    <property type="entry name" value="CYTOPLASMIC PROTEIN"/>
    <property type="match status" value="1"/>
</dbReference>